<name>A0A285HXZ6_9FIRM</name>
<dbReference type="PANTHER" id="PTHR46889">
    <property type="entry name" value="TRANSPOSASE INSF FOR INSERTION SEQUENCE IS3B-RELATED"/>
    <property type="match status" value="1"/>
</dbReference>
<dbReference type="AlphaFoldDB" id="A0A285HXZ6"/>
<gene>
    <name evidence="3" type="ORF">SAMN06265827_1275</name>
</gene>
<feature type="domain" description="Integrase catalytic" evidence="2">
    <location>
        <begin position="69"/>
        <end position="234"/>
    </location>
</feature>
<proteinExistence type="predicted"/>
<protein>
    <submittedName>
        <fullName evidence="3">Transposase InsO and inactivated derivatives</fullName>
    </submittedName>
</protein>
<evidence type="ECO:0000313" key="4">
    <source>
        <dbReference type="Proteomes" id="UP000219573"/>
    </source>
</evidence>
<dbReference type="NCBIfam" id="NF033516">
    <property type="entry name" value="transpos_IS3"/>
    <property type="match status" value="1"/>
</dbReference>
<evidence type="ECO:0000256" key="1">
    <source>
        <dbReference type="ARBA" id="ARBA00002286"/>
    </source>
</evidence>
<dbReference type="Pfam" id="PF00665">
    <property type="entry name" value="rve"/>
    <property type="match status" value="1"/>
</dbReference>
<keyword evidence="4" id="KW-1185">Reference proteome</keyword>
<dbReference type="Pfam" id="PF13276">
    <property type="entry name" value="HTH_21"/>
    <property type="match status" value="1"/>
</dbReference>
<dbReference type="InterPro" id="IPR001584">
    <property type="entry name" value="Integrase_cat-core"/>
</dbReference>
<dbReference type="SUPFAM" id="SSF53098">
    <property type="entry name" value="Ribonuclease H-like"/>
    <property type="match status" value="1"/>
</dbReference>
<dbReference type="GO" id="GO:0003676">
    <property type="term" value="F:nucleic acid binding"/>
    <property type="evidence" value="ECO:0007669"/>
    <property type="project" value="InterPro"/>
</dbReference>
<dbReference type="STRING" id="1413210.U472_00620"/>
<dbReference type="InterPro" id="IPR036397">
    <property type="entry name" value="RNaseH_sf"/>
</dbReference>
<dbReference type="Gene3D" id="3.30.420.10">
    <property type="entry name" value="Ribonuclease H-like superfamily/Ribonuclease H"/>
    <property type="match status" value="1"/>
</dbReference>
<accession>A0A285HXZ6</accession>
<dbReference type="InterPro" id="IPR025948">
    <property type="entry name" value="HTH-like_dom"/>
</dbReference>
<sequence length="237" mass="27695">MGIYLNSKKRYGAIKIHKKLSKTGWNVSIKRVQRLMKKLDIRSIVHKKFKHYSSKSEDICGENLLKRDFSTTSINQKWVSDITYIYTVKDSWCYLASIMDLHTRKIIGYAFDKSMTTDLTIKALEKAYSNSKPDKVVILHSDRGTQYTSNTYRNKVKELDLVQSFSGKGNPYDNACIESFHSILKKEEVNHKLYKSFKEANLAIFEFIEAWYNRSRIHGSIDYMTPNEYEKQLKLAS</sequence>
<organism evidence="3 4">
    <name type="scientific">Orenia metallireducens</name>
    <dbReference type="NCBI Taxonomy" id="1413210"/>
    <lineage>
        <taxon>Bacteria</taxon>
        <taxon>Bacillati</taxon>
        <taxon>Bacillota</taxon>
        <taxon>Clostridia</taxon>
        <taxon>Halanaerobiales</taxon>
        <taxon>Halobacteroidaceae</taxon>
        <taxon>Orenia</taxon>
    </lineage>
</organism>
<dbReference type="InterPro" id="IPR048020">
    <property type="entry name" value="Transpos_IS3"/>
</dbReference>
<dbReference type="Proteomes" id="UP000219573">
    <property type="component" value="Unassembled WGS sequence"/>
</dbReference>
<dbReference type="GO" id="GO:0015074">
    <property type="term" value="P:DNA integration"/>
    <property type="evidence" value="ECO:0007669"/>
    <property type="project" value="InterPro"/>
</dbReference>
<dbReference type="InterPro" id="IPR012337">
    <property type="entry name" value="RNaseH-like_sf"/>
</dbReference>
<reference evidence="4" key="1">
    <citation type="submission" date="2017-09" db="EMBL/GenBank/DDBJ databases">
        <authorList>
            <person name="Varghese N."/>
            <person name="Submissions S."/>
        </authorList>
    </citation>
    <scope>NUCLEOTIDE SEQUENCE [LARGE SCALE GENOMIC DNA]</scope>
    <source>
        <strain evidence="4">MSL47</strain>
    </source>
</reference>
<dbReference type="Pfam" id="PF13333">
    <property type="entry name" value="rve_2"/>
    <property type="match status" value="1"/>
</dbReference>
<comment type="function">
    <text evidence="1">Involved in the transposition of the insertion sequence.</text>
</comment>
<dbReference type="InterPro" id="IPR050900">
    <property type="entry name" value="Transposase_IS3/IS150/IS904"/>
</dbReference>
<dbReference type="EMBL" id="OBDZ01000027">
    <property type="protein sequence ID" value="SNY40513.1"/>
    <property type="molecule type" value="Genomic_DNA"/>
</dbReference>
<evidence type="ECO:0000313" key="3">
    <source>
        <dbReference type="EMBL" id="SNY40513.1"/>
    </source>
</evidence>
<dbReference type="PROSITE" id="PS50994">
    <property type="entry name" value="INTEGRASE"/>
    <property type="match status" value="1"/>
</dbReference>
<dbReference type="PANTHER" id="PTHR46889:SF7">
    <property type="entry name" value="TRANSPOSASE FOR INSERTION SEQUENCE ELEMENT IS904"/>
    <property type="match status" value="1"/>
</dbReference>
<evidence type="ECO:0000259" key="2">
    <source>
        <dbReference type="PROSITE" id="PS50994"/>
    </source>
</evidence>